<feature type="region of interest" description="Disordered" evidence="1">
    <location>
        <begin position="85"/>
        <end position="112"/>
    </location>
</feature>
<dbReference type="Pfam" id="PF14428">
    <property type="entry name" value="DddA-like"/>
    <property type="match status" value="1"/>
</dbReference>
<keyword evidence="3" id="KW-1185">Reference proteome</keyword>
<protein>
    <submittedName>
        <fullName evidence="2">DddA-like double-stranded DNA deaminase toxin</fullName>
    </submittedName>
</protein>
<dbReference type="InterPro" id="IPR032724">
    <property type="entry name" value="SCP1.201-like"/>
</dbReference>
<sequence length="270" mass="28775">MASLNDAAQQIDHLKQQTASVLAGVSGAQDDADAVAGVLNSIGASNAGPVEAAVESLDTSRGGLKEFSEQLDQAQALLRQAMESTGLGGTSTAPAEASKPAESPLLTAGKSRWPGNYRVPDFSPGAANSECVEKIRRIGYPKNDAGNTSARGILYAPDGTQITDTLKAGNKGPAADVSDLNEPWATEAERMTIRYHVEGHVAAYMRRQKISRAVLYLNLPSCGERTAEDWRCHPNLPKVLPKGTKVRIWIIADGKEPRYMDYNGTGEALK</sequence>
<evidence type="ECO:0000313" key="2">
    <source>
        <dbReference type="EMBL" id="MFC4336055.1"/>
    </source>
</evidence>
<organism evidence="2 3">
    <name type="scientific">Salininema proteolyticum</name>
    <dbReference type="NCBI Taxonomy" id="1607685"/>
    <lineage>
        <taxon>Bacteria</taxon>
        <taxon>Bacillati</taxon>
        <taxon>Actinomycetota</taxon>
        <taxon>Actinomycetes</taxon>
        <taxon>Glycomycetales</taxon>
        <taxon>Glycomycetaceae</taxon>
        <taxon>Salininema</taxon>
    </lineage>
</organism>
<dbReference type="Proteomes" id="UP001595823">
    <property type="component" value="Unassembled WGS sequence"/>
</dbReference>
<evidence type="ECO:0000313" key="3">
    <source>
        <dbReference type="Proteomes" id="UP001595823"/>
    </source>
</evidence>
<comment type="caution">
    <text evidence="2">The sequence shown here is derived from an EMBL/GenBank/DDBJ whole genome shotgun (WGS) entry which is preliminary data.</text>
</comment>
<gene>
    <name evidence="2" type="ORF">ACFPET_12650</name>
</gene>
<proteinExistence type="predicted"/>
<dbReference type="EMBL" id="JBHSDK010000015">
    <property type="protein sequence ID" value="MFC4336055.1"/>
    <property type="molecule type" value="Genomic_DNA"/>
</dbReference>
<evidence type="ECO:0000256" key="1">
    <source>
        <dbReference type="SAM" id="MobiDB-lite"/>
    </source>
</evidence>
<reference evidence="3" key="1">
    <citation type="journal article" date="2019" name="Int. J. Syst. Evol. Microbiol.">
        <title>The Global Catalogue of Microorganisms (GCM) 10K type strain sequencing project: providing services to taxonomists for standard genome sequencing and annotation.</title>
        <authorList>
            <consortium name="The Broad Institute Genomics Platform"/>
            <consortium name="The Broad Institute Genome Sequencing Center for Infectious Disease"/>
            <person name="Wu L."/>
            <person name="Ma J."/>
        </authorList>
    </citation>
    <scope>NUCLEOTIDE SEQUENCE [LARGE SCALE GENOMIC DNA]</scope>
    <source>
        <strain evidence="3">IBRC-M 10908</strain>
    </source>
</reference>
<dbReference type="RefSeq" id="WP_380621508.1">
    <property type="nucleotide sequence ID" value="NZ_JBHSDK010000015.1"/>
</dbReference>
<name>A0ABV8TZR0_9ACTN</name>
<accession>A0ABV8TZR0</accession>
<feature type="compositionally biased region" description="Low complexity" evidence="1">
    <location>
        <begin position="90"/>
        <end position="104"/>
    </location>
</feature>